<name>A0A1C5HSG1_9ACTN</name>
<dbReference type="InterPro" id="IPR018727">
    <property type="entry name" value="DUF2267"/>
</dbReference>
<gene>
    <name evidence="2" type="ORF">GA0070609_2125</name>
</gene>
<accession>A0A1C5HSG1</accession>
<proteinExistence type="predicted"/>
<dbReference type="Proteomes" id="UP000198217">
    <property type="component" value="Chromosome I"/>
</dbReference>
<keyword evidence="3" id="KW-1185">Reference proteome</keyword>
<evidence type="ECO:0000313" key="3">
    <source>
        <dbReference type="Proteomes" id="UP000198217"/>
    </source>
</evidence>
<evidence type="ECO:0000256" key="1">
    <source>
        <dbReference type="SAM" id="MobiDB-lite"/>
    </source>
</evidence>
<sequence length="326" mass="34330">MRKQMEGDNQRRRALARQARERGMRASDTGASLSATKQLTKLDRGKRAGPPAAGSRHKPDTTRGGPAPPPAGIPENPRPRPEPGPGTPAEATIGYSRLVEDVARRTGADFRTAKVGAEATVLVLAQVLDEAERQRLLTAVPPKLHDVVPVDGIRRPQDLSGFLAEVGRISGNTPEQARYQAEATLAALGDQDGELVASLHVPESLRDLLAPPEPGGGLVGATTSTPTLGDAEVRAALGDLPYWSGDTSSLSRTVALPPDNLDRVLARLDQLRDETGRGPQIGRVDPTTAVVTVRSRQARAVTARDVDLAHAVDAAIDEVGAGMNSG</sequence>
<evidence type="ECO:0000313" key="2">
    <source>
        <dbReference type="EMBL" id="SCG48823.1"/>
    </source>
</evidence>
<feature type="region of interest" description="Disordered" evidence="1">
    <location>
        <begin position="1"/>
        <end position="93"/>
    </location>
</feature>
<reference evidence="2 3" key="1">
    <citation type="submission" date="2016-06" db="EMBL/GenBank/DDBJ databases">
        <authorList>
            <person name="Kjaerup R.B."/>
            <person name="Dalgaard T.S."/>
            <person name="Juul-Madsen H.R."/>
        </authorList>
    </citation>
    <scope>NUCLEOTIDE SEQUENCE [LARGE SCALE GENOMIC DNA]</scope>
    <source>
        <strain evidence="2 3">DSM 43904</strain>
    </source>
</reference>
<feature type="compositionally biased region" description="Basic and acidic residues" evidence="1">
    <location>
        <begin position="1"/>
        <end position="11"/>
    </location>
</feature>
<dbReference type="AlphaFoldDB" id="A0A1C5HSG1"/>
<dbReference type="RefSeq" id="WP_088993641.1">
    <property type="nucleotide sequence ID" value="NZ_LT607750.1"/>
</dbReference>
<protein>
    <submittedName>
        <fullName evidence="2">Pterin-4a-carbinolamine dehydratase</fullName>
    </submittedName>
</protein>
<dbReference type="EMBL" id="LT607750">
    <property type="protein sequence ID" value="SCG48823.1"/>
    <property type="molecule type" value="Genomic_DNA"/>
</dbReference>
<dbReference type="Pfam" id="PF10025">
    <property type="entry name" value="DUF2267"/>
    <property type="match status" value="1"/>
</dbReference>
<feature type="compositionally biased region" description="Polar residues" evidence="1">
    <location>
        <begin position="29"/>
        <end position="39"/>
    </location>
</feature>
<organism evidence="2 3">
    <name type="scientific">Micromonospora echinaurantiaca</name>
    <dbReference type="NCBI Taxonomy" id="47857"/>
    <lineage>
        <taxon>Bacteria</taxon>
        <taxon>Bacillati</taxon>
        <taxon>Actinomycetota</taxon>
        <taxon>Actinomycetes</taxon>
        <taxon>Micromonosporales</taxon>
        <taxon>Micromonosporaceae</taxon>
        <taxon>Micromonospora</taxon>
    </lineage>
</organism>